<dbReference type="AlphaFoldDB" id="A0A4R1CEA3"/>
<keyword evidence="2" id="KW-1185">Reference proteome</keyword>
<protein>
    <recommendedName>
        <fullName evidence="3">PKD domain-containing protein</fullName>
    </recommendedName>
</protein>
<comment type="caution">
    <text evidence="1">The sequence shown here is derived from an EMBL/GenBank/DDBJ whole genome shotgun (WGS) entry which is preliminary data.</text>
</comment>
<organism evidence="1 2">
    <name type="scientific">Nocardioides jejuensis</name>
    <dbReference type="NCBI Taxonomy" id="2502782"/>
    <lineage>
        <taxon>Bacteria</taxon>
        <taxon>Bacillati</taxon>
        <taxon>Actinomycetota</taxon>
        <taxon>Actinomycetes</taxon>
        <taxon>Propionibacteriales</taxon>
        <taxon>Nocardioidaceae</taxon>
        <taxon>Nocardioides</taxon>
    </lineage>
</organism>
<evidence type="ECO:0000313" key="1">
    <source>
        <dbReference type="EMBL" id="TCJ28927.1"/>
    </source>
</evidence>
<sequence>MDSPTGYILQTVFAFGGGATDFSYGGPCTPSTPAAQPSLPSLVLRAFQRVPLPVSELSIQPPKGKTLVGLETIFSTKAAPFTKTLTLLNRQVQLRIRPASFVWHHGDGTTQPTDWAGKAWDHDDPDIDGYITHVFEHAGTVRPSVEVTWEADYRLGTGAWQPVNGTVTRQGPSTDLRIVEGQPVLNGY</sequence>
<gene>
    <name evidence="1" type="ORF">EPD65_07100</name>
</gene>
<dbReference type="Proteomes" id="UP000295453">
    <property type="component" value="Unassembled WGS sequence"/>
</dbReference>
<dbReference type="OrthoDB" id="5192284at2"/>
<name>A0A4R1CEA3_9ACTN</name>
<evidence type="ECO:0000313" key="2">
    <source>
        <dbReference type="Proteomes" id="UP000295453"/>
    </source>
</evidence>
<dbReference type="EMBL" id="SJZJ01000009">
    <property type="protein sequence ID" value="TCJ28927.1"/>
    <property type="molecule type" value="Genomic_DNA"/>
</dbReference>
<proteinExistence type="predicted"/>
<accession>A0A4R1CEA3</accession>
<reference evidence="1 2" key="1">
    <citation type="submission" date="2019-03" db="EMBL/GenBank/DDBJ databases">
        <authorList>
            <person name="Kim M.K.M."/>
        </authorList>
    </citation>
    <scope>NUCLEOTIDE SEQUENCE [LARGE SCALE GENOMIC DNA]</scope>
    <source>
        <strain evidence="1 2">18JY15-6</strain>
    </source>
</reference>
<dbReference type="RefSeq" id="WP_131582610.1">
    <property type="nucleotide sequence ID" value="NZ_SJZJ01000009.1"/>
</dbReference>
<evidence type="ECO:0008006" key="3">
    <source>
        <dbReference type="Google" id="ProtNLM"/>
    </source>
</evidence>